<dbReference type="SUPFAM" id="SSF52833">
    <property type="entry name" value="Thioredoxin-like"/>
    <property type="match status" value="1"/>
</dbReference>
<sequence>MLKSAHCLDEVQSVITENELSLLYISAPNCGVCHAILPKLENMLSLLPEIATVQADIAQIPEMASVFHALTVPVAIMFYQGKEVWRMAKFFRFAELESELDRWVNFANA</sequence>
<proteinExistence type="predicted"/>
<name>A0A220S1H7_9NEIS</name>
<protein>
    <submittedName>
        <fullName evidence="2">Thiol reductase thioredoxin</fullName>
    </submittedName>
</protein>
<dbReference type="Gene3D" id="3.40.30.10">
    <property type="entry name" value="Glutaredoxin"/>
    <property type="match status" value="1"/>
</dbReference>
<dbReference type="CDD" id="cd02947">
    <property type="entry name" value="TRX_family"/>
    <property type="match status" value="1"/>
</dbReference>
<organism evidence="2 3">
    <name type="scientific">Neisseria chenwenguii</name>
    <dbReference type="NCBI Taxonomy" id="1853278"/>
    <lineage>
        <taxon>Bacteria</taxon>
        <taxon>Pseudomonadati</taxon>
        <taxon>Pseudomonadota</taxon>
        <taxon>Betaproteobacteria</taxon>
        <taxon>Neisseriales</taxon>
        <taxon>Neisseriaceae</taxon>
        <taxon>Neisseria</taxon>
    </lineage>
</organism>
<evidence type="ECO:0000313" key="2">
    <source>
        <dbReference type="EMBL" id="ASK27360.1"/>
    </source>
</evidence>
<evidence type="ECO:0000313" key="3">
    <source>
        <dbReference type="Proteomes" id="UP000198238"/>
    </source>
</evidence>
<dbReference type="RefSeq" id="WP_089036070.1">
    <property type="nucleotide sequence ID" value="NZ_CP022278.1"/>
</dbReference>
<dbReference type="InterPro" id="IPR036249">
    <property type="entry name" value="Thioredoxin-like_sf"/>
</dbReference>
<dbReference type="InterPro" id="IPR013766">
    <property type="entry name" value="Thioredoxin_domain"/>
</dbReference>
<dbReference type="Proteomes" id="UP000198238">
    <property type="component" value="Chromosome"/>
</dbReference>
<accession>A0A220S1H7</accession>
<evidence type="ECO:0000259" key="1">
    <source>
        <dbReference type="Pfam" id="PF00085"/>
    </source>
</evidence>
<dbReference type="AlphaFoldDB" id="A0A220S1H7"/>
<dbReference type="EMBL" id="CP022278">
    <property type="protein sequence ID" value="ASK27360.1"/>
    <property type="molecule type" value="Genomic_DNA"/>
</dbReference>
<feature type="domain" description="Thioredoxin" evidence="1">
    <location>
        <begin position="13"/>
        <end position="88"/>
    </location>
</feature>
<gene>
    <name evidence="2" type="ORF">BG910_06060</name>
</gene>
<keyword evidence="3" id="KW-1185">Reference proteome</keyword>
<dbReference type="Pfam" id="PF00085">
    <property type="entry name" value="Thioredoxin"/>
    <property type="match status" value="1"/>
</dbReference>
<dbReference type="KEGG" id="nei:BG910_06060"/>
<reference evidence="2 3" key="1">
    <citation type="submission" date="2017-06" db="EMBL/GenBank/DDBJ databases">
        <title>Neisseria chenwenguii sp. nov., isolated from the intestinal contents of Tibetan Plateau Pika in Yushu, Qinghai Province, China.</title>
        <authorList>
            <person name="Zhang G."/>
        </authorList>
    </citation>
    <scope>NUCLEOTIDE SEQUENCE [LARGE SCALE GENOMIC DNA]</scope>
    <source>
        <strain evidence="2 3">10023</strain>
    </source>
</reference>